<proteinExistence type="predicted"/>
<dbReference type="InterPro" id="IPR028881">
    <property type="entry name" value="PAN2_UCH_dom"/>
</dbReference>
<feature type="domain" description="USP" evidence="2">
    <location>
        <begin position="144"/>
        <end position="750"/>
    </location>
</feature>
<dbReference type="GO" id="GO:0000289">
    <property type="term" value="P:nuclear-transcribed mRNA poly(A) tail shortening"/>
    <property type="evidence" value="ECO:0007669"/>
    <property type="project" value="TreeGrafter"/>
</dbReference>
<dbReference type="AlphaFoldDB" id="C1MK82"/>
<name>C1MK82_MICPC</name>
<dbReference type="OrthoDB" id="16516at2759"/>
<dbReference type="eggNOG" id="KOG1275">
    <property type="taxonomic scope" value="Eukaryota"/>
</dbReference>
<dbReference type="RefSeq" id="XP_003056339.1">
    <property type="nucleotide sequence ID" value="XM_003056293.1"/>
</dbReference>
<protein>
    <submittedName>
        <fullName evidence="3">Predicted protein</fullName>
    </submittedName>
</protein>
<evidence type="ECO:0000313" key="4">
    <source>
        <dbReference type="Proteomes" id="UP000001876"/>
    </source>
</evidence>
<accession>C1MK82</accession>
<organism evidence="4">
    <name type="scientific">Micromonas pusilla (strain CCMP1545)</name>
    <name type="common">Picoplanktonic green alga</name>
    <dbReference type="NCBI Taxonomy" id="564608"/>
    <lineage>
        <taxon>Eukaryota</taxon>
        <taxon>Viridiplantae</taxon>
        <taxon>Chlorophyta</taxon>
        <taxon>Mamiellophyceae</taxon>
        <taxon>Mamiellales</taxon>
        <taxon>Mamiellaceae</taxon>
        <taxon>Micromonas</taxon>
    </lineage>
</organism>
<evidence type="ECO:0000256" key="1">
    <source>
        <dbReference type="SAM" id="MobiDB-lite"/>
    </source>
</evidence>
<dbReference type="Proteomes" id="UP000001876">
    <property type="component" value="Unassembled WGS sequence"/>
</dbReference>
<dbReference type="InterPro" id="IPR050785">
    <property type="entry name" value="PAN2-PAN3_catalytic_subunit"/>
</dbReference>
<dbReference type="SUPFAM" id="SSF54001">
    <property type="entry name" value="Cysteine proteinases"/>
    <property type="match status" value="1"/>
</dbReference>
<evidence type="ECO:0000313" key="3">
    <source>
        <dbReference type="EMBL" id="EEH59715.1"/>
    </source>
</evidence>
<dbReference type="GO" id="GO:0031251">
    <property type="term" value="C:PAN complex"/>
    <property type="evidence" value="ECO:0007669"/>
    <property type="project" value="TreeGrafter"/>
</dbReference>
<feature type="region of interest" description="Disordered" evidence="1">
    <location>
        <begin position="597"/>
        <end position="622"/>
    </location>
</feature>
<dbReference type="GeneID" id="9681929"/>
<keyword evidence="4" id="KW-1185">Reference proteome</keyword>
<evidence type="ECO:0000259" key="2">
    <source>
        <dbReference type="PROSITE" id="PS50235"/>
    </source>
</evidence>
<feature type="compositionally biased region" description="Basic and acidic residues" evidence="1">
    <location>
        <begin position="267"/>
        <end position="284"/>
    </location>
</feature>
<dbReference type="InterPro" id="IPR028889">
    <property type="entry name" value="USP"/>
</dbReference>
<dbReference type="Pfam" id="PF13423">
    <property type="entry name" value="UCH_1"/>
    <property type="match status" value="1"/>
</dbReference>
<dbReference type="EMBL" id="GG663736">
    <property type="protein sequence ID" value="EEH59715.1"/>
    <property type="molecule type" value="Genomic_DNA"/>
</dbReference>
<dbReference type="PANTHER" id="PTHR15728">
    <property type="entry name" value="DEADENYLATION COMPLEX CATALYTIC SUBUNIT PAN2"/>
    <property type="match status" value="1"/>
</dbReference>
<sequence length="798" mass="85232">MPHDATTPPLSELTHGEVIKTGLPPHIIPKSVLDNVTWQGGGNEPMVGYAPNPYYRRGRAKGEANRAAMQLQRKREVIKFKTEVTKTSALSSSNGFGGGVGGERARASTCPLPKLYHKVEAILDPTRARFEEFDFAAHNRTALLGMGNDLANCYVNPVLQILHFVPGLRASVLMGHACEREFCLTCELAFLSHTLSQPPTRGGGSHSSASMKVEPLNFLRTLRQVREAAALGLIEGGGNELEARLDQSLPRRIQAFQRFILEQLHKEQGGGDDRPVRLGEERTKQKTPRPRASRSNSNSNDVDEDEVPALCAPVEDLFAVSSSTKNSCAVCGREETKMTRSFQTDLAYPPKEAHKGGAAARRLNANTNANPKTADDLHAFSALLAKSLATRGEVRAWCDGHDAYTRMTQKKTPVSLPAVMSVSLGMRDVGDLRWWGVDVDAPPDSRESSEAVETSWLPKFFSVKVAGENVCVTESSTEAFECDDDGDGDDDDGASEHARYELTGLVCLARRPCEEEDDDAPGGGVDETGAKILRGHLMSFVKVKPPYIAERGAFGGASVVGEGKSPGVSPLVIGQTGAAAKARADAAAAAARVSELRVSGDDDGAEGGSTETASEITPADADAGSAVREEIEAEDAANARVKAAQFAAALAAGEAMYGEHSGFAGVTPSKVSEIESSDTADASLYPPYSSWGSEGQGANAGEGVRVSPDGVADTDWLLFNDFCITPVRADEVTRMYGVAKIPCIAAYSRVDAPPPPPLPPSPITEDVYRRLTLDANLPRRCPFTPFDFESPAETPRPG</sequence>
<dbReference type="InterPro" id="IPR038765">
    <property type="entry name" value="Papain-like_cys_pep_sf"/>
</dbReference>
<feature type="region of interest" description="Disordered" evidence="1">
    <location>
        <begin position="267"/>
        <end position="305"/>
    </location>
</feature>
<dbReference type="Gene3D" id="3.90.70.10">
    <property type="entry name" value="Cysteine proteinases"/>
    <property type="match status" value="1"/>
</dbReference>
<gene>
    <name evidence="3" type="ORF">MICPUCDRAFT_64261</name>
</gene>
<dbReference type="GO" id="GO:0004535">
    <property type="term" value="F:poly(A)-specific ribonuclease activity"/>
    <property type="evidence" value="ECO:0007669"/>
    <property type="project" value="TreeGrafter"/>
</dbReference>
<dbReference type="PANTHER" id="PTHR15728:SF0">
    <property type="entry name" value="PAN2-PAN3 DEADENYLATION COMPLEX CATALYTIC SUBUNIT PAN2"/>
    <property type="match status" value="1"/>
</dbReference>
<dbReference type="GO" id="GO:0000932">
    <property type="term" value="C:P-body"/>
    <property type="evidence" value="ECO:0007669"/>
    <property type="project" value="TreeGrafter"/>
</dbReference>
<dbReference type="STRING" id="564608.C1MK82"/>
<dbReference type="KEGG" id="mpp:MICPUCDRAFT_64261"/>
<dbReference type="PROSITE" id="PS50235">
    <property type="entry name" value="USP_3"/>
    <property type="match status" value="1"/>
</dbReference>
<reference evidence="3 4" key="1">
    <citation type="journal article" date="2009" name="Science">
        <title>Green evolution and dynamic adaptations revealed by genomes of the marine picoeukaryotes Micromonas.</title>
        <authorList>
            <person name="Worden A.Z."/>
            <person name="Lee J.H."/>
            <person name="Mock T."/>
            <person name="Rouze P."/>
            <person name="Simmons M.P."/>
            <person name="Aerts A.L."/>
            <person name="Allen A.E."/>
            <person name="Cuvelier M.L."/>
            <person name="Derelle E."/>
            <person name="Everett M.V."/>
            <person name="Foulon E."/>
            <person name="Grimwood J."/>
            <person name="Gundlach H."/>
            <person name="Henrissat B."/>
            <person name="Napoli C."/>
            <person name="McDonald S.M."/>
            <person name="Parker M.S."/>
            <person name="Rombauts S."/>
            <person name="Salamov A."/>
            <person name="Von Dassow P."/>
            <person name="Badger J.H."/>
            <person name="Coutinho P.M."/>
            <person name="Demir E."/>
            <person name="Dubchak I."/>
            <person name="Gentemann C."/>
            <person name="Eikrem W."/>
            <person name="Gready J.E."/>
            <person name="John U."/>
            <person name="Lanier W."/>
            <person name="Lindquist E.A."/>
            <person name="Lucas S."/>
            <person name="Mayer K.F."/>
            <person name="Moreau H."/>
            <person name="Not F."/>
            <person name="Otillar R."/>
            <person name="Panaud O."/>
            <person name="Pangilinan J."/>
            <person name="Paulsen I."/>
            <person name="Piegu B."/>
            <person name="Poliakov A."/>
            <person name="Robbens S."/>
            <person name="Schmutz J."/>
            <person name="Toulza E."/>
            <person name="Wyss T."/>
            <person name="Zelensky A."/>
            <person name="Zhou K."/>
            <person name="Armbrust E.V."/>
            <person name="Bhattacharya D."/>
            <person name="Goodenough U.W."/>
            <person name="Van de Peer Y."/>
            <person name="Grigoriev I.V."/>
        </authorList>
    </citation>
    <scope>NUCLEOTIDE SEQUENCE [LARGE SCALE GENOMIC DNA]</scope>
    <source>
        <strain evidence="3 4">CCMP1545</strain>
    </source>
</reference>